<evidence type="ECO:0000256" key="6">
    <source>
        <dbReference type="ARBA" id="ARBA00011738"/>
    </source>
</evidence>
<comment type="cofactor">
    <cofactor evidence="12">
        <name>FMN</name>
        <dbReference type="ChEBI" id="CHEBI:58210"/>
    </cofactor>
    <text evidence="12">Binds 1 FMN per subunit.</text>
</comment>
<dbReference type="PROSITE" id="PS00911">
    <property type="entry name" value="DHODEHASE_1"/>
    <property type="match status" value="1"/>
</dbReference>
<evidence type="ECO:0000256" key="1">
    <source>
        <dbReference type="ARBA" id="ARBA00001694"/>
    </source>
</evidence>
<dbReference type="Proteomes" id="UP000051751">
    <property type="component" value="Unassembled WGS sequence"/>
</dbReference>
<feature type="binding site" evidence="12">
    <location>
        <position position="128"/>
    </location>
    <ligand>
        <name>substrate</name>
    </ligand>
</feature>
<comment type="caution">
    <text evidence="15">The sequence shown here is derived from an EMBL/GenBank/DDBJ whole genome shotgun (WGS) entry which is preliminary data.</text>
</comment>
<evidence type="ECO:0000256" key="2">
    <source>
        <dbReference type="ARBA" id="ARBA00002934"/>
    </source>
</evidence>
<dbReference type="PANTHER" id="PTHR48109">
    <property type="entry name" value="DIHYDROOROTATE DEHYDROGENASE (QUINONE), MITOCHONDRIAL-RELATED"/>
    <property type="match status" value="1"/>
</dbReference>
<organism evidence="15 16">
    <name type="scientific">Lactobacillus selangorensis</name>
    <dbReference type="NCBI Taxonomy" id="81857"/>
    <lineage>
        <taxon>Bacteria</taxon>
        <taxon>Bacillati</taxon>
        <taxon>Bacillota</taxon>
        <taxon>Bacilli</taxon>
        <taxon>Lactobacillales</taxon>
        <taxon>Lactobacillaceae</taxon>
        <taxon>Lactobacillus</taxon>
    </lineage>
</organism>
<feature type="domain" description="Dihydroorotate dehydrogenase catalytic" evidence="13">
    <location>
        <begin position="4"/>
        <end position="294"/>
    </location>
</feature>
<feature type="binding site" evidence="12">
    <location>
        <position position="128"/>
    </location>
    <ligand>
        <name>FMN</name>
        <dbReference type="ChEBI" id="CHEBI:58210"/>
    </ligand>
</feature>
<evidence type="ECO:0000256" key="9">
    <source>
        <dbReference type="ARBA" id="ARBA00022643"/>
    </source>
</evidence>
<feature type="binding site" evidence="12">
    <location>
        <position position="222"/>
    </location>
    <ligand>
        <name>FMN</name>
        <dbReference type="ChEBI" id="CHEBI:58210"/>
    </ligand>
</feature>
<feature type="binding site" evidence="12">
    <location>
        <position position="45"/>
    </location>
    <ligand>
        <name>substrate</name>
    </ligand>
</feature>
<dbReference type="PIRSF" id="PIRSF000164">
    <property type="entry name" value="DHO_oxidase"/>
    <property type="match status" value="1"/>
</dbReference>
<dbReference type="InterPro" id="IPR012135">
    <property type="entry name" value="Dihydroorotate_DH_1_2"/>
</dbReference>
<dbReference type="HAMAP" id="MF_00224">
    <property type="entry name" value="DHO_dh_type1"/>
    <property type="match status" value="1"/>
</dbReference>
<evidence type="ECO:0000256" key="4">
    <source>
        <dbReference type="ARBA" id="ARBA00004725"/>
    </source>
</evidence>
<dbReference type="Gene3D" id="2.30.26.10">
    <property type="entry name" value="Dihydroorotate Dehydrogenase A, chain A, domain 2"/>
    <property type="match status" value="1"/>
</dbReference>
<feature type="binding site" evidence="12">
    <location>
        <begin position="69"/>
        <end position="73"/>
    </location>
    <ligand>
        <name>substrate</name>
    </ligand>
</feature>
<comment type="catalytic activity">
    <reaction evidence="12">
        <text>(S)-dihydroorotate + A = orotate + AH2</text>
        <dbReference type="Rhea" id="RHEA:18073"/>
        <dbReference type="ChEBI" id="CHEBI:13193"/>
        <dbReference type="ChEBI" id="CHEBI:17499"/>
        <dbReference type="ChEBI" id="CHEBI:30839"/>
        <dbReference type="ChEBI" id="CHEBI:30864"/>
    </reaction>
</comment>
<dbReference type="InterPro" id="IPR001295">
    <property type="entry name" value="Dihydroorotate_DH_CS"/>
</dbReference>
<dbReference type="InterPro" id="IPR050074">
    <property type="entry name" value="DHO_dehydrogenase"/>
</dbReference>
<evidence type="ECO:0000256" key="3">
    <source>
        <dbReference type="ARBA" id="ARBA00004496"/>
    </source>
</evidence>
<dbReference type="GO" id="GO:0044205">
    <property type="term" value="P:'de novo' UMP biosynthetic process"/>
    <property type="evidence" value="ECO:0007669"/>
    <property type="project" value="UniProtKB-UniRule"/>
</dbReference>
<evidence type="ECO:0000259" key="13">
    <source>
        <dbReference type="Pfam" id="PF01180"/>
    </source>
</evidence>
<proteinExistence type="inferred from homology"/>
<feature type="binding site" evidence="12">
    <location>
        <begin position="45"/>
        <end position="46"/>
    </location>
    <ligand>
        <name>FMN</name>
        <dbReference type="ChEBI" id="CHEBI:58210"/>
    </ligand>
</feature>
<dbReference type="AlphaFoldDB" id="A0A0R2FXT9"/>
<evidence type="ECO:0000256" key="7">
    <source>
        <dbReference type="ARBA" id="ARBA00022490"/>
    </source>
</evidence>
<dbReference type="EMBL" id="JQAZ01000002">
    <property type="protein sequence ID" value="KRN32920.1"/>
    <property type="molecule type" value="Genomic_DNA"/>
</dbReference>
<dbReference type="NCBIfam" id="NF002702">
    <property type="entry name" value="PRK02506.1"/>
    <property type="match status" value="1"/>
</dbReference>
<protein>
    <recommendedName>
        <fullName evidence="12">Dihydroorotate dehydrogenase</fullName>
        <shortName evidence="12">DHOD</shortName>
        <shortName evidence="12">DHODase</shortName>
        <shortName evidence="12">DHOdehase</shortName>
        <ecNumber evidence="12">1.3.-.-</ecNumber>
    </recommendedName>
</protein>
<dbReference type="Pfam" id="PF01180">
    <property type="entry name" value="DHO_dh"/>
    <property type="match status" value="1"/>
</dbReference>
<dbReference type="InterPro" id="IPR013785">
    <property type="entry name" value="Aldolase_TIM"/>
</dbReference>
<dbReference type="SUPFAM" id="SSF51395">
    <property type="entry name" value="FMN-linked oxidoreductases"/>
    <property type="match status" value="1"/>
</dbReference>
<name>A0A0R2FXT9_9LACO</name>
<dbReference type="OrthoDB" id="9794954at2"/>
<gene>
    <name evidence="12" type="primary">pyrD</name>
    <name evidence="14" type="ORF">IV38_GL000873</name>
    <name evidence="15" type="ORF">IV40_GL000980</name>
</gene>
<evidence type="ECO:0000256" key="12">
    <source>
        <dbReference type="HAMAP-Rule" id="MF_00224"/>
    </source>
</evidence>
<reference evidence="16 17" key="1">
    <citation type="journal article" date="2015" name="Genome Announc.">
        <title>Expanding the biotechnology potential of lactobacilli through comparative genomics of 213 strains and associated genera.</title>
        <authorList>
            <person name="Sun Z."/>
            <person name="Harris H.M."/>
            <person name="McCann A."/>
            <person name="Guo C."/>
            <person name="Argimon S."/>
            <person name="Zhang W."/>
            <person name="Yang X."/>
            <person name="Jeffery I.B."/>
            <person name="Cooney J.C."/>
            <person name="Kagawa T.F."/>
            <person name="Liu W."/>
            <person name="Song Y."/>
            <person name="Salvetti E."/>
            <person name="Wrobel A."/>
            <person name="Rasinkangas P."/>
            <person name="Parkhill J."/>
            <person name="Rea M.C."/>
            <person name="O'Sullivan O."/>
            <person name="Ritari J."/>
            <person name="Douillard F.P."/>
            <person name="Paul Ross R."/>
            <person name="Yang R."/>
            <person name="Briner A.E."/>
            <person name="Felis G.E."/>
            <person name="de Vos W.M."/>
            <person name="Barrangou R."/>
            <person name="Klaenhammer T.R."/>
            <person name="Caufield P.W."/>
            <person name="Cui Y."/>
            <person name="Zhang H."/>
            <person name="O'Toole P.W."/>
        </authorList>
    </citation>
    <scope>NUCLEOTIDE SEQUENCE [LARGE SCALE GENOMIC DNA]</scope>
    <source>
        <strain evidence="14 17">ATCC BAA-66</strain>
        <strain evidence="15 16">DSM 13344</strain>
    </source>
</reference>
<dbReference type="InterPro" id="IPR033886">
    <property type="entry name" value="DHOD_1A"/>
</dbReference>
<keyword evidence="16" id="KW-1185">Reference proteome</keyword>
<feature type="binding site" evidence="12">
    <location>
        <position position="165"/>
    </location>
    <ligand>
        <name>FMN</name>
        <dbReference type="ChEBI" id="CHEBI:58210"/>
    </ligand>
</feature>
<evidence type="ECO:0000256" key="10">
    <source>
        <dbReference type="ARBA" id="ARBA00022975"/>
    </source>
</evidence>
<comment type="function">
    <text evidence="2">Catalyzes the conversion of dihydroorotate to orotate with fumarate as the electron acceptor.</text>
</comment>
<keyword evidence="7 12" id="KW-0963">Cytoplasm</keyword>
<dbReference type="EC" id="1.3.-.-" evidence="12"/>
<comment type="caution">
    <text evidence="12">Lacks conserved residue(s) required for the propagation of feature annotation.</text>
</comment>
<evidence type="ECO:0000313" key="15">
    <source>
        <dbReference type="EMBL" id="KRN32920.1"/>
    </source>
</evidence>
<comment type="similarity">
    <text evidence="5 12">Belongs to the dihydroorotate dehydrogenase family. Type 1 subfamily.</text>
</comment>
<comment type="pathway">
    <text evidence="4 12">Pyrimidine metabolism; UMP biosynthesis via de novo pathway.</text>
</comment>
<evidence type="ECO:0000256" key="8">
    <source>
        <dbReference type="ARBA" id="ARBA00022630"/>
    </source>
</evidence>
<keyword evidence="9 12" id="KW-0288">FMN</keyword>
<keyword evidence="8 12" id="KW-0285">Flavoprotein</keyword>
<dbReference type="InterPro" id="IPR024920">
    <property type="entry name" value="Dihydroorotate_DH_1"/>
</dbReference>
<dbReference type="Gene3D" id="3.20.20.70">
    <property type="entry name" value="Aldolase class I"/>
    <property type="match status" value="1"/>
</dbReference>
<evidence type="ECO:0000313" key="16">
    <source>
        <dbReference type="Proteomes" id="UP000051645"/>
    </source>
</evidence>
<sequence length="312" mass="33451">MIDLTTTLNKLHFKTPLMNAAGVHCATTTELDDLLDSQAGGLVTKSATLQPRTGNPDPRYANLPFGSINSMGLPNQGLDYYLNYANATALTHPDFPILLSLAGQSLAENLQMLERIQASAFSGLTELNLSCPNVPGKPQIGYDFDQMKTILTAVFQTFNQPLGIKLPPYFDLAQFDLVADILNQFPLAFINTINSVGNGLFINLETETTVIKPKGGFGGIGGSYVKPVALANVRAFRQRLNPAIQIIGTGGVVSGGDLFELILCGADVVQIGTTLAQEGTPAFGRILTELERIMAQKGYATLADFRGNLKTL</sequence>
<dbReference type="EMBL" id="JQAT01000002">
    <property type="protein sequence ID" value="KRN28670.1"/>
    <property type="molecule type" value="Genomic_DNA"/>
</dbReference>
<evidence type="ECO:0000256" key="11">
    <source>
        <dbReference type="ARBA" id="ARBA00023002"/>
    </source>
</evidence>
<accession>A0A0R2FXT9</accession>
<dbReference type="UniPathway" id="UPA00070"/>
<evidence type="ECO:0000256" key="5">
    <source>
        <dbReference type="ARBA" id="ARBA00008008"/>
    </source>
</evidence>
<feature type="binding site" evidence="12">
    <location>
        <begin position="250"/>
        <end position="251"/>
    </location>
    <ligand>
        <name>FMN</name>
        <dbReference type="ChEBI" id="CHEBI:58210"/>
    </ligand>
</feature>
<comment type="subunit">
    <text evidence="6">Homodimer.</text>
</comment>
<dbReference type="InterPro" id="IPR005720">
    <property type="entry name" value="Dihydroorotate_DH_cat"/>
</dbReference>
<evidence type="ECO:0000313" key="14">
    <source>
        <dbReference type="EMBL" id="KRN28670.1"/>
    </source>
</evidence>
<dbReference type="PATRIC" id="fig|81857.3.peg.875"/>
<feature type="active site" description="Nucleophile" evidence="12">
    <location>
        <position position="131"/>
    </location>
</feature>
<dbReference type="FunFam" id="3.20.20.70:FF:000027">
    <property type="entry name" value="Dihydropyrimidine dehydrogenase [NADP(+)]"/>
    <property type="match status" value="1"/>
</dbReference>
<dbReference type="GO" id="GO:0006207">
    <property type="term" value="P:'de novo' pyrimidine nucleobase biosynthetic process"/>
    <property type="evidence" value="ECO:0007669"/>
    <property type="project" value="InterPro"/>
</dbReference>
<dbReference type="InterPro" id="IPR023359">
    <property type="entry name" value="Dihydro_DH_chainA_dom2"/>
</dbReference>
<dbReference type="PANTHER" id="PTHR48109:SF1">
    <property type="entry name" value="DIHYDROOROTATE DEHYDROGENASE (FUMARATE)"/>
    <property type="match status" value="1"/>
</dbReference>
<evidence type="ECO:0000313" key="17">
    <source>
        <dbReference type="Proteomes" id="UP000051751"/>
    </source>
</evidence>
<dbReference type="Proteomes" id="UP000051645">
    <property type="component" value="Unassembled WGS sequence"/>
</dbReference>
<dbReference type="RefSeq" id="WP_057769147.1">
    <property type="nucleotide sequence ID" value="NZ_JQAT01000002.1"/>
</dbReference>
<comment type="catalytic activity">
    <reaction evidence="1">
        <text>(S)-dihydroorotate + fumarate = orotate + succinate</text>
        <dbReference type="Rhea" id="RHEA:30059"/>
        <dbReference type="ChEBI" id="CHEBI:29806"/>
        <dbReference type="ChEBI" id="CHEBI:30031"/>
        <dbReference type="ChEBI" id="CHEBI:30839"/>
        <dbReference type="ChEBI" id="CHEBI:30864"/>
        <dbReference type="EC" id="1.3.98.1"/>
    </reaction>
</comment>
<feature type="binding site" evidence="12">
    <location>
        <position position="193"/>
    </location>
    <ligand>
        <name>FMN</name>
        <dbReference type="ChEBI" id="CHEBI:58210"/>
    </ligand>
</feature>
<feature type="binding site" evidence="12">
    <location>
        <begin position="194"/>
        <end position="195"/>
    </location>
    <ligand>
        <name>substrate</name>
    </ligand>
</feature>
<dbReference type="CDD" id="cd04741">
    <property type="entry name" value="DHOD_1A_like"/>
    <property type="match status" value="1"/>
</dbReference>
<comment type="subcellular location">
    <subcellularLocation>
        <location evidence="3 12">Cytoplasm</location>
    </subcellularLocation>
</comment>
<keyword evidence="10 12" id="KW-0665">Pyrimidine biosynthesis</keyword>
<dbReference type="GO" id="GO:1990663">
    <property type="term" value="F:dihydroorotate dehydrogenase (fumarate) activity"/>
    <property type="evidence" value="ECO:0007669"/>
    <property type="project" value="UniProtKB-EC"/>
</dbReference>
<keyword evidence="11 12" id="KW-0560">Oxidoreductase</keyword>
<dbReference type="GO" id="GO:0005737">
    <property type="term" value="C:cytoplasm"/>
    <property type="evidence" value="ECO:0007669"/>
    <property type="project" value="UniProtKB-SubCell"/>
</dbReference>
<feature type="binding site" evidence="12">
    <location>
        <begin position="272"/>
        <end position="273"/>
    </location>
    <ligand>
        <name>FMN</name>
        <dbReference type="ChEBI" id="CHEBI:58210"/>
    </ligand>
</feature>
<dbReference type="STRING" id="81857.IV38_GL000873"/>